<evidence type="ECO:0000256" key="1">
    <source>
        <dbReference type="SAM" id="Phobius"/>
    </source>
</evidence>
<dbReference type="Proteomes" id="UP000290848">
    <property type="component" value="Unassembled WGS sequence"/>
</dbReference>
<dbReference type="Pfam" id="PF16401">
    <property type="entry name" value="DUF5009"/>
    <property type="match status" value="1"/>
</dbReference>
<dbReference type="EMBL" id="RXOC01000009">
    <property type="protein sequence ID" value="RXF68799.1"/>
    <property type="molecule type" value="Genomic_DNA"/>
</dbReference>
<feature type="transmembrane region" description="Helical" evidence="1">
    <location>
        <begin position="261"/>
        <end position="280"/>
    </location>
</feature>
<feature type="transmembrane region" description="Helical" evidence="1">
    <location>
        <begin position="12"/>
        <end position="31"/>
    </location>
</feature>
<comment type="caution">
    <text evidence="3">The sequence shown here is derived from an EMBL/GenBank/DDBJ whole genome shotgun (WGS) entry which is preliminary data.</text>
</comment>
<feature type="transmembrane region" description="Helical" evidence="1">
    <location>
        <begin position="230"/>
        <end position="249"/>
    </location>
</feature>
<feature type="domain" description="DUF5009" evidence="2">
    <location>
        <begin position="36"/>
        <end position="149"/>
    </location>
</feature>
<accession>A0A4Q0M7M3</accession>
<feature type="transmembrane region" description="Helical" evidence="1">
    <location>
        <begin position="51"/>
        <end position="68"/>
    </location>
</feature>
<feature type="transmembrane region" description="Helical" evidence="1">
    <location>
        <begin position="197"/>
        <end position="218"/>
    </location>
</feature>
<dbReference type="AlphaFoldDB" id="A0A4Q0M7M3"/>
<name>A0A4Q0M7M3_9SPHI</name>
<evidence type="ECO:0000313" key="3">
    <source>
        <dbReference type="EMBL" id="RXF68799.1"/>
    </source>
</evidence>
<proteinExistence type="predicted"/>
<feature type="transmembrane region" description="Helical" evidence="1">
    <location>
        <begin position="292"/>
        <end position="310"/>
    </location>
</feature>
<dbReference type="PANTHER" id="PTHR31061">
    <property type="entry name" value="LD22376P"/>
    <property type="match status" value="1"/>
</dbReference>
<feature type="transmembrane region" description="Helical" evidence="1">
    <location>
        <begin position="111"/>
        <end position="131"/>
    </location>
</feature>
<feature type="transmembrane region" description="Helical" evidence="1">
    <location>
        <begin position="346"/>
        <end position="365"/>
    </location>
</feature>
<keyword evidence="1" id="KW-1133">Transmembrane helix</keyword>
<keyword evidence="1" id="KW-0472">Membrane</keyword>
<protein>
    <submittedName>
        <fullName evidence="3">DUF5009 domain-containing protein</fullName>
    </submittedName>
</protein>
<sequence length="373" mass="42302">MTTLKPRLLSLDVFRGATVAAMILVNNPGSWGHIYPPLEHAEWNGCTPTDLIFPFFLYIVGVAIAFAFGSKKEDQAQHSKLILRAFKRGLILFFLGFFLALFPAFEFSTVRIFGVLQRIGIVFFICAVLFIKTSTKTQLRTLLFVLILYWVLLTLVPVPGVGYPNLDKETNLAAWLDRLIITEQHTWKAARTWDPEGILSTLPAIGTGILGMLAGTWLRRKDKTESEKIAWMFSLGFISALLGQIWGLAFPINKSLWTSSYVLYAGGLATMMLALLYWMIDVQGYKRYTKPFVAYGVNAITVFFMSAIIVKVMSRIKIDLDGEQVGLQTWLYKSFFTPYLSDLNASLAWAVTFVLFWLLILWPMYKKNIIIKV</sequence>
<keyword evidence="1" id="KW-0812">Transmembrane</keyword>
<feature type="transmembrane region" description="Helical" evidence="1">
    <location>
        <begin position="89"/>
        <end position="105"/>
    </location>
</feature>
<evidence type="ECO:0000259" key="2">
    <source>
        <dbReference type="Pfam" id="PF16401"/>
    </source>
</evidence>
<dbReference type="RefSeq" id="WP_128770041.1">
    <property type="nucleotide sequence ID" value="NZ_RXOC01000009.1"/>
</dbReference>
<evidence type="ECO:0000313" key="4">
    <source>
        <dbReference type="Proteomes" id="UP000290848"/>
    </source>
</evidence>
<dbReference type="InterPro" id="IPR032176">
    <property type="entry name" value="DUF5009"/>
</dbReference>
<organism evidence="3 4">
    <name type="scientific">Arcticibacter tournemirensis</name>
    <dbReference type="NCBI Taxonomy" id="699437"/>
    <lineage>
        <taxon>Bacteria</taxon>
        <taxon>Pseudomonadati</taxon>
        <taxon>Bacteroidota</taxon>
        <taxon>Sphingobacteriia</taxon>
        <taxon>Sphingobacteriales</taxon>
        <taxon>Sphingobacteriaceae</taxon>
        <taxon>Arcticibacter</taxon>
    </lineage>
</organism>
<reference evidence="3 4" key="1">
    <citation type="submission" date="2018-12" db="EMBL/GenBank/DDBJ databases">
        <title>The Draft Genome Sequence of the Soil Bacterium Pedobacter tournemirensis R1.</title>
        <authorList>
            <person name="He J."/>
        </authorList>
    </citation>
    <scope>NUCLEOTIDE SEQUENCE [LARGE SCALE GENOMIC DNA]</scope>
    <source>
        <strain evidence="3 4">R1</strain>
    </source>
</reference>
<dbReference type="PANTHER" id="PTHR31061:SF24">
    <property type="entry name" value="LD22376P"/>
    <property type="match status" value="1"/>
</dbReference>
<gene>
    <name evidence="3" type="ORF">EKH83_13835</name>
</gene>
<feature type="transmembrane region" description="Helical" evidence="1">
    <location>
        <begin position="143"/>
        <end position="163"/>
    </location>
</feature>